<dbReference type="OrthoDB" id="186853at2157"/>
<reference evidence="2 3" key="1">
    <citation type="submission" date="2020-07" db="EMBL/GenBank/DDBJ databases">
        <title>Natrinema (YPL30) sp. nov. and Haloterrigena xxxxxx (YPL8) sp. nov., isolated from a salt mine.</title>
        <authorList>
            <person name="Cui H."/>
        </authorList>
    </citation>
    <scope>NUCLEOTIDE SEQUENCE [LARGE SCALE GENOMIC DNA]</scope>
    <source>
        <strain evidence="2 3">YPL13</strain>
    </source>
</reference>
<name>A0A7D6CSD5_9EURY</name>
<dbReference type="Pfam" id="PF24351">
    <property type="entry name" value="DUF7511"/>
    <property type="match status" value="1"/>
</dbReference>
<gene>
    <name evidence="2" type="ORF">HYG81_04465</name>
</gene>
<accession>A0A7D6CSD5</accession>
<dbReference type="GeneID" id="56142432"/>
<dbReference type="InterPro" id="IPR055933">
    <property type="entry name" value="DUF7511"/>
</dbReference>
<feature type="domain" description="DUF7511" evidence="1">
    <location>
        <begin position="29"/>
        <end position="74"/>
    </location>
</feature>
<dbReference type="RefSeq" id="WP_180842041.1">
    <property type="nucleotide sequence ID" value="NZ_CP059154.1"/>
</dbReference>
<dbReference type="EMBL" id="CP059154">
    <property type="protein sequence ID" value="QLK26870.1"/>
    <property type="molecule type" value="Genomic_DNA"/>
</dbReference>
<protein>
    <recommendedName>
        <fullName evidence="1">DUF7511 domain-containing protein</fullName>
    </recommendedName>
</protein>
<sequence length="75" mass="8333">MTGFTSGYDDPSSRQRLATAAQYETDAPALESIVVRYEDRPDRCTIAPRECSEIDQLTTWLSADVGAFVELADMQ</sequence>
<dbReference type="KEGG" id="nay:HYG81_04465"/>
<keyword evidence="3" id="KW-1185">Reference proteome</keyword>
<evidence type="ECO:0000313" key="3">
    <source>
        <dbReference type="Proteomes" id="UP000510869"/>
    </source>
</evidence>
<proteinExistence type="predicted"/>
<dbReference type="AlphaFoldDB" id="A0A7D6CSD5"/>
<evidence type="ECO:0000259" key="1">
    <source>
        <dbReference type="Pfam" id="PF24351"/>
    </source>
</evidence>
<evidence type="ECO:0000313" key="2">
    <source>
        <dbReference type="EMBL" id="QLK26870.1"/>
    </source>
</evidence>
<organism evidence="2 3">
    <name type="scientific">Natrinema zhouii</name>
    <dbReference type="NCBI Taxonomy" id="1710539"/>
    <lineage>
        <taxon>Archaea</taxon>
        <taxon>Methanobacteriati</taxon>
        <taxon>Methanobacteriota</taxon>
        <taxon>Stenosarchaea group</taxon>
        <taxon>Halobacteria</taxon>
        <taxon>Halobacteriales</taxon>
        <taxon>Natrialbaceae</taxon>
        <taxon>Natrinema</taxon>
    </lineage>
</organism>
<dbReference type="Proteomes" id="UP000510869">
    <property type="component" value="Chromosome"/>
</dbReference>